<proteinExistence type="inferred from homology"/>
<dbReference type="EMBL" id="MCFC01000012">
    <property type="protein sequence ID" value="ORY31964.1"/>
    <property type="molecule type" value="Genomic_DNA"/>
</dbReference>
<keyword evidence="5 9" id="KW-1133">Transmembrane helix</keyword>
<keyword evidence="12" id="KW-1185">Reference proteome</keyword>
<evidence type="ECO:0000313" key="12">
    <source>
        <dbReference type="Proteomes" id="UP000193986"/>
    </source>
</evidence>
<organism evidence="11 12">
    <name type="scientific">Naematelia encephala</name>
    <dbReference type="NCBI Taxonomy" id="71784"/>
    <lineage>
        <taxon>Eukaryota</taxon>
        <taxon>Fungi</taxon>
        <taxon>Dikarya</taxon>
        <taxon>Basidiomycota</taxon>
        <taxon>Agaricomycotina</taxon>
        <taxon>Tremellomycetes</taxon>
        <taxon>Tremellales</taxon>
        <taxon>Naemateliaceae</taxon>
        <taxon>Naematelia</taxon>
    </lineage>
</organism>
<protein>
    <submittedName>
        <fullName evidence="11">Major facilitator superfamily domain-containing protein</fullName>
    </submittedName>
</protein>
<comment type="caution">
    <text evidence="11">The sequence shown here is derived from an EMBL/GenBank/DDBJ whole genome shotgun (WGS) entry which is preliminary data.</text>
</comment>
<dbReference type="InterPro" id="IPR036259">
    <property type="entry name" value="MFS_trans_sf"/>
</dbReference>
<sequence>MEPFAGSSALRDIPNEKEDAKSTLVTWDGPDDPENPQNWPRTKKVGVTALLGFTTMSATFASSIFSSASPYVAKQYGISSEVGILGLSLYLLGFTVGPIVFGPVSEVYGRKIAILPAVFIFICFSAATATAENLQTIFISRFFAGGFASSPVSVVGGAMADFWSQRERGGAIVIYSLCVVAGPSLAPLIGSAISESYLTWRWTEYVCVILTSTVLAFNLLFLPETSAPILLTGKARRLRFETKNWALHSAHEELDHSLTVFMHKNLVTPLAMLAKEPMVTLIATYNAFAYGVLYLLFAAIPIIFEEVRGWKPVPATLPNLATFVGTLIAAAINGYYSGKIFVRYLDTHGGKAPPEKRLPPMMIGAITFPVGFFIVGWTSNPSIHWFPSLIGFTLIGMSFLLIFQSGMNYLVDAYTRVAASAVSANTFLRSLFGATFPLFAKPLFNNLGVSWACTLLGCIAVLLGLTPIMFTRYGQRLREKSKFIPS</sequence>
<evidence type="ECO:0000259" key="10">
    <source>
        <dbReference type="PROSITE" id="PS50850"/>
    </source>
</evidence>
<feature type="transmembrane region" description="Helical" evidence="9">
    <location>
        <begin position="78"/>
        <end position="101"/>
    </location>
</feature>
<feature type="transmembrane region" description="Helical" evidence="9">
    <location>
        <begin position="113"/>
        <end position="131"/>
    </location>
</feature>
<keyword evidence="4 9" id="KW-0812">Transmembrane</keyword>
<dbReference type="AlphaFoldDB" id="A0A1Y2BB41"/>
<evidence type="ECO:0000256" key="1">
    <source>
        <dbReference type="ARBA" id="ARBA00004651"/>
    </source>
</evidence>
<evidence type="ECO:0000256" key="4">
    <source>
        <dbReference type="ARBA" id="ARBA00022692"/>
    </source>
</evidence>
<keyword evidence="3" id="KW-1003">Cell membrane</keyword>
<evidence type="ECO:0000256" key="5">
    <source>
        <dbReference type="ARBA" id="ARBA00022989"/>
    </source>
</evidence>
<dbReference type="SUPFAM" id="SSF103473">
    <property type="entry name" value="MFS general substrate transporter"/>
    <property type="match status" value="1"/>
</dbReference>
<gene>
    <name evidence="11" type="ORF">BCR39DRAFT_524825</name>
</gene>
<dbReference type="OrthoDB" id="9986881at2759"/>
<evidence type="ECO:0000256" key="2">
    <source>
        <dbReference type="ARBA" id="ARBA00022448"/>
    </source>
</evidence>
<dbReference type="PROSITE" id="PS50850">
    <property type="entry name" value="MFS"/>
    <property type="match status" value="1"/>
</dbReference>
<feature type="domain" description="Major facilitator superfamily (MFS) profile" evidence="10">
    <location>
        <begin position="47"/>
        <end position="475"/>
    </location>
</feature>
<dbReference type="Gene3D" id="1.20.1250.20">
    <property type="entry name" value="MFS general substrate transporter like domains"/>
    <property type="match status" value="1"/>
</dbReference>
<reference evidence="11 12" key="1">
    <citation type="submission" date="2016-07" db="EMBL/GenBank/DDBJ databases">
        <title>Pervasive Adenine N6-methylation of Active Genes in Fungi.</title>
        <authorList>
            <consortium name="DOE Joint Genome Institute"/>
            <person name="Mondo S.J."/>
            <person name="Dannebaum R.O."/>
            <person name="Kuo R.C."/>
            <person name="Labutti K."/>
            <person name="Haridas S."/>
            <person name="Kuo A."/>
            <person name="Salamov A."/>
            <person name="Ahrendt S.R."/>
            <person name="Lipzen A."/>
            <person name="Sullivan W."/>
            <person name="Andreopoulos W.B."/>
            <person name="Clum A."/>
            <person name="Lindquist E."/>
            <person name="Daum C."/>
            <person name="Ramamoorthy G.K."/>
            <person name="Gryganskyi A."/>
            <person name="Culley D."/>
            <person name="Magnuson J.K."/>
            <person name="James T.Y."/>
            <person name="O'Malley M.A."/>
            <person name="Stajich J.E."/>
            <person name="Spatafora J.W."/>
            <person name="Visel A."/>
            <person name="Grigoriev I.V."/>
        </authorList>
    </citation>
    <scope>NUCLEOTIDE SEQUENCE [LARGE SCALE GENOMIC DNA]</scope>
    <source>
        <strain evidence="11 12">68-887.2</strain>
    </source>
</reference>
<dbReference type="PANTHER" id="PTHR23502:SF186">
    <property type="entry name" value="MAJOR FACILITATOR SUPERFAMILY (MFS) PROFILE DOMAIN-CONTAINING PROTEIN"/>
    <property type="match status" value="1"/>
</dbReference>
<dbReference type="InterPro" id="IPR011701">
    <property type="entry name" value="MFS"/>
</dbReference>
<feature type="region of interest" description="Disordered" evidence="8">
    <location>
        <begin position="1"/>
        <end position="39"/>
    </location>
</feature>
<feature type="transmembrane region" description="Helical" evidence="9">
    <location>
        <begin position="172"/>
        <end position="190"/>
    </location>
</feature>
<dbReference type="STRING" id="71784.A0A1Y2BB41"/>
<feature type="transmembrane region" description="Helical" evidence="9">
    <location>
        <begin position="202"/>
        <end position="222"/>
    </location>
</feature>
<evidence type="ECO:0000256" key="9">
    <source>
        <dbReference type="SAM" id="Phobius"/>
    </source>
</evidence>
<dbReference type="CDD" id="cd17323">
    <property type="entry name" value="MFS_Tpo1_MDR_like"/>
    <property type="match status" value="1"/>
</dbReference>
<feature type="transmembrane region" description="Helical" evidence="9">
    <location>
        <begin position="137"/>
        <end position="160"/>
    </location>
</feature>
<name>A0A1Y2BB41_9TREE</name>
<comment type="subcellular location">
    <subcellularLocation>
        <location evidence="1">Cell membrane</location>
        <topology evidence="1">Multi-pass membrane protein</topology>
    </subcellularLocation>
</comment>
<dbReference type="FunCoup" id="A0A1Y2BB41">
    <property type="interactions" value="108"/>
</dbReference>
<dbReference type="InterPro" id="IPR020846">
    <property type="entry name" value="MFS_dom"/>
</dbReference>
<evidence type="ECO:0000256" key="6">
    <source>
        <dbReference type="ARBA" id="ARBA00023136"/>
    </source>
</evidence>
<dbReference type="Pfam" id="PF07690">
    <property type="entry name" value="MFS_1"/>
    <property type="match status" value="1"/>
</dbReference>
<feature type="transmembrane region" description="Helical" evidence="9">
    <location>
        <begin position="45"/>
        <end position="66"/>
    </location>
</feature>
<dbReference type="GO" id="GO:0022857">
    <property type="term" value="F:transmembrane transporter activity"/>
    <property type="evidence" value="ECO:0007669"/>
    <property type="project" value="InterPro"/>
</dbReference>
<dbReference type="GO" id="GO:0005886">
    <property type="term" value="C:plasma membrane"/>
    <property type="evidence" value="ECO:0007669"/>
    <property type="project" value="UniProtKB-SubCell"/>
</dbReference>
<dbReference type="InParanoid" id="A0A1Y2BB41"/>
<feature type="transmembrane region" description="Helical" evidence="9">
    <location>
        <begin position="282"/>
        <end position="304"/>
    </location>
</feature>
<dbReference type="PANTHER" id="PTHR23502">
    <property type="entry name" value="MAJOR FACILITATOR SUPERFAMILY"/>
    <property type="match status" value="1"/>
</dbReference>
<feature type="transmembrane region" description="Helical" evidence="9">
    <location>
        <begin position="415"/>
        <end position="436"/>
    </location>
</feature>
<feature type="transmembrane region" description="Helical" evidence="9">
    <location>
        <begin position="316"/>
        <end position="337"/>
    </location>
</feature>
<accession>A0A1Y2BB41</accession>
<dbReference type="FunFam" id="1.20.1250.20:FF:000011">
    <property type="entry name" value="MFS multidrug transporter, putative"/>
    <property type="match status" value="1"/>
</dbReference>
<comment type="similarity">
    <text evidence="7">Belongs to the major facilitator superfamily. DHA1 family. Polyamines/proton antiporter (TC 2.A.1.2.16) subfamily.</text>
</comment>
<keyword evidence="6 9" id="KW-0472">Membrane</keyword>
<feature type="transmembrane region" description="Helical" evidence="9">
    <location>
        <begin position="383"/>
        <end position="403"/>
    </location>
</feature>
<evidence type="ECO:0000313" key="11">
    <source>
        <dbReference type="EMBL" id="ORY31964.1"/>
    </source>
</evidence>
<feature type="transmembrane region" description="Helical" evidence="9">
    <location>
        <begin position="448"/>
        <end position="470"/>
    </location>
</feature>
<feature type="transmembrane region" description="Helical" evidence="9">
    <location>
        <begin position="358"/>
        <end position="377"/>
    </location>
</feature>
<dbReference type="Proteomes" id="UP000193986">
    <property type="component" value="Unassembled WGS sequence"/>
</dbReference>
<evidence type="ECO:0000256" key="3">
    <source>
        <dbReference type="ARBA" id="ARBA00022475"/>
    </source>
</evidence>
<evidence type="ECO:0000256" key="7">
    <source>
        <dbReference type="ARBA" id="ARBA00038459"/>
    </source>
</evidence>
<keyword evidence="2" id="KW-0813">Transport</keyword>
<evidence type="ECO:0000256" key="8">
    <source>
        <dbReference type="SAM" id="MobiDB-lite"/>
    </source>
</evidence>